<dbReference type="RefSeq" id="WP_085880245.1">
    <property type="nucleotide sequence ID" value="NZ_FWFZ01000023.1"/>
</dbReference>
<gene>
    <name evidence="1" type="ORF">ROA7023_03465</name>
</gene>
<dbReference type="InterPro" id="IPR011051">
    <property type="entry name" value="RmlC_Cupin_sf"/>
</dbReference>
<evidence type="ECO:0008006" key="3">
    <source>
        <dbReference type="Google" id="ProtNLM"/>
    </source>
</evidence>
<sequence>MPDTGLSPVTVIDSRFTRKPLPLVRGAGQAFAVLYPENGAEYRTFNVIELTPGDVTRDLSHAEECVYYIESGSGLIRDLSDDAPQDLVEGSMIHIGVGDSYRLEAGDAGMRLIGGCVPVDPALYDLTEEEGSPA</sequence>
<dbReference type="Gene3D" id="2.60.120.10">
    <property type="entry name" value="Jelly Rolls"/>
    <property type="match status" value="1"/>
</dbReference>
<evidence type="ECO:0000313" key="1">
    <source>
        <dbReference type="EMBL" id="SLN70711.1"/>
    </source>
</evidence>
<proteinExistence type="predicted"/>
<accession>A0A1Y5TRT5</accession>
<dbReference type="InterPro" id="IPR014710">
    <property type="entry name" value="RmlC-like_jellyroll"/>
</dbReference>
<dbReference type="OrthoDB" id="8242078at2"/>
<dbReference type="SUPFAM" id="SSF51182">
    <property type="entry name" value="RmlC-like cupins"/>
    <property type="match status" value="1"/>
</dbReference>
<dbReference type="Proteomes" id="UP000193900">
    <property type="component" value="Unassembled WGS sequence"/>
</dbReference>
<dbReference type="EMBL" id="FWFZ01000023">
    <property type="protein sequence ID" value="SLN70711.1"/>
    <property type="molecule type" value="Genomic_DNA"/>
</dbReference>
<protein>
    <recommendedName>
        <fullName evidence="3">N-acetyldiaminobutyrate dehydratase</fullName>
    </recommendedName>
</protein>
<organism evidence="1 2">
    <name type="scientific">Roseisalinus antarcticus</name>
    <dbReference type="NCBI Taxonomy" id="254357"/>
    <lineage>
        <taxon>Bacteria</taxon>
        <taxon>Pseudomonadati</taxon>
        <taxon>Pseudomonadota</taxon>
        <taxon>Alphaproteobacteria</taxon>
        <taxon>Rhodobacterales</taxon>
        <taxon>Roseobacteraceae</taxon>
        <taxon>Roseisalinus</taxon>
    </lineage>
</organism>
<evidence type="ECO:0000313" key="2">
    <source>
        <dbReference type="Proteomes" id="UP000193900"/>
    </source>
</evidence>
<dbReference type="AlphaFoldDB" id="A0A1Y5TRT5"/>
<keyword evidence="2" id="KW-1185">Reference proteome</keyword>
<reference evidence="1 2" key="1">
    <citation type="submission" date="2017-03" db="EMBL/GenBank/DDBJ databases">
        <authorList>
            <person name="Afonso C.L."/>
            <person name="Miller P.J."/>
            <person name="Scott M.A."/>
            <person name="Spackman E."/>
            <person name="Goraichik I."/>
            <person name="Dimitrov K.M."/>
            <person name="Suarez D.L."/>
            <person name="Swayne D.E."/>
        </authorList>
    </citation>
    <scope>NUCLEOTIDE SEQUENCE [LARGE SCALE GENOMIC DNA]</scope>
    <source>
        <strain evidence="1 2">CECT 7023</strain>
    </source>
</reference>
<name>A0A1Y5TRT5_9RHOB</name>